<dbReference type="Proteomes" id="UP001371456">
    <property type="component" value="Unassembled WGS sequence"/>
</dbReference>
<proteinExistence type="predicted"/>
<gene>
    <name evidence="2" type="ORF">RDI58_025875</name>
</gene>
<name>A0AAN8SVV1_SOLBU</name>
<keyword evidence="3" id="KW-1185">Reference proteome</keyword>
<accession>A0AAN8SVV1</accession>
<evidence type="ECO:0000256" key="1">
    <source>
        <dbReference type="SAM" id="MobiDB-lite"/>
    </source>
</evidence>
<feature type="compositionally biased region" description="Basic and acidic residues" evidence="1">
    <location>
        <begin position="93"/>
        <end position="102"/>
    </location>
</feature>
<protein>
    <submittedName>
        <fullName evidence="2">Uncharacterized protein</fullName>
    </submittedName>
</protein>
<dbReference type="EMBL" id="JBANQN010000011">
    <property type="protein sequence ID" value="KAK6774874.1"/>
    <property type="molecule type" value="Genomic_DNA"/>
</dbReference>
<feature type="region of interest" description="Disordered" evidence="1">
    <location>
        <begin position="53"/>
        <end position="104"/>
    </location>
</feature>
<evidence type="ECO:0000313" key="2">
    <source>
        <dbReference type="EMBL" id="KAK6774874.1"/>
    </source>
</evidence>
<comment type="caution">
    <text evidence="2">The sequence shown here is derived from an EMBL/GenBank/DDBJ whole genome shotgun (WGS) entry which is preliminary data.</text>
</comment>
<sequence>MAICSSIALLQERFKQLERVKEMRQEKELLKMLSHSYDQYHHPSITMPMHNNNNNIDRDHHHYHYQSLNNNKLFSPKNPESSSQLSLSLWPETHSRSLDKSRVSNTTNFTKIKFDGSHSDVDTSLHL</sequence>
<dbReference type="PANTHER" id="PTHR34570:SF12">
    <property type="entry name" value="EXPRESSED PROTEIN"/>
    <property type="match status" value="1"/>
</dbReference>
<dbReference type="AlphaFoldDB" id="A0AAN8SVV1"/>
<organism evidence="2 3">
    <name type="scientific">Solanum bulbocastanum</name>
    <name type="common">Wild potato</name>
    <dbReference type="NCBI Taxonomy" id="147425"/>
    <lineage>
        <taxon>Eukaryota</taxon>
        <taxon>Viridiplantae</taxon>
        <taxon>Streptophyta</taxon>
        <taxon>Embryophyta</taxon>
        <taxon>Tracheophyta</taxon>
        <taxon>Spermatophyta</taxon>
        <taxon>Magnoliopsida</taxon>
        <taxon>eudicotyledons</taxon>
        <taxon>Gunneridae</taxon>
        <taxon>Pentapetalae</taxon>
        <taxon>asterids</taxon>
        <taxon>lamiids</taxon>
        <taxon>Solanales</taxon>
        <taxon>Solanaceae</taxon>
        <taxon>Solanoideae</taxon>
        <taxon>Solaneae</taxon>
        <taxon>Solanum</taxon>
    </lineage>
</organism>
<dbReference type="PANTHER" id="PTHR34570">
    <property type="entry name" value="OS03G0593100 PROTEIN"/>
    <property type="match status" value="1"/>
</dbReference>
<reference evidence="2 3" key="1">
    <citation type="submission" date="2024-02" db="EMBL/GenBank/DDBJ databases">
        <title>de novo genome assembly of Solanum bulbocastanum strain 11H21.</title>
        <authorList>
            <person name="Hosaka A.J."/>
        </authorList>
    </citation>
    <scope>NUCLEOTIDE SEQUENCE [LARGE SCALE GENOMIC DNA]</scope>
    <source>
        <tissue evidence="2">Young leaves</tissue>
    </source>
</reference>
<evidence type="ECO:0000313" key="3">
    <source>
        <dbReference type="Proteomes" id="UP001371456"/>
    </source>
</evidence>
<feature type="compositionally biased region" description="Polar residues" evidence="1">
    <location>
        <begin position="66"/>
        <end position="87"/>
    </location>
</feature>